<protein>
    <recommendedName>
        <fullName evidence="8">Ubiquitin-like 1-activating enzyme E1A</fullName>
    </recommendedName>
</protein>
<dbReference type="PANTHER" id="PTHR10953">
    <property type="entry name" value="UBIQUITIN-ACTIVATING ENZYME E1"/>
    <property type="match status" value="1"/>
</dbReference>
<evidence type="ECO:0000256" key="5">
    <source>
        <dbReference type="ARBA" id="ARBA00022598"/>
    </source>
</evidence>
<dbReference type="InterPro" id="IPR042302">
    <property type="entry name" value="E1_FCCH_sf"/>
</dbReference>
<dbReference type="PRINTS" id="PR01849">
    <property type="entry name" value="UBIQUITINACT"/>
</dbReference>
<keyword evidence="11" id="KW-1185">Reference proteome</keyword>
<dbReference type="STRING" id="74557.A0A1W0ABW4"/>
<evidence type="ECO:0000313" key="11">
    <source>
        <dbReference type="Proteomes" id="UP000243217"/>
    </source>
</evidence>
<dbReference type="CDD" id="cd01491">
    <property type="entry name" value="Ube1_repeat1"/>
    <property type="match status" value="1"/>
</dbReference>
<proteinExistence type="inferred from homology"/>
<feature type="domain" description="THIF-type NAD/FAD binding fold" evidence="9">
    <location>
        <begin position="408"/>
        <end position="471"/>
    </location>
</feature>
<dbReference type="PANTHER" id="PTHR10953:SF162">
    <property type="entry name" value="SUMO-ACTIVATING ENZYME SUBUNIT 1"/>
    <property type="match status" value="1"/>
</dbReference>
<dbReference type="AlphaFoldDB" id="A0A1W0ABW4"/>
<dbReference type="InterPro" id="IPR042449">
    <property type="entry name" value="Ub-E1_IAD_1"/>
</dbReference>
<dbReference type="Gene3D" id="3.40.50.12550">
    <property type="entry name" value="Ubiquitin-activating enzyme E1, inactive adenylation domain, subdomain 2"/>
    <property type="match status" value="1"/>
</dbReference>
<dbReference type="GO" id="GO:0019948">
    <property type="term" value="F:SUMO activating enzyme activity"/>
    <property type="evidence" value="ECO:0007669"/>
    <property type="project" value="TreeGrafter"/>
</dbReference>
<dbReference type="InterPro" id="IPR035985">
    <property type="entry name" value="Ubiquitin-activating_enz"/>
</dbReference>
<evidence type="ECO:0000256" key="2">
    <source>
        <dbReference type="ARBA" id="ARBA00004718"/>
    </source>
</evidence>
<dbReference type="GO" id="GO:0005737">
    <property type="term" value="C:cytoplasm"/>
    <property type="evidence" value="ECO:0007669"/>
    <property type="project" value="TreeGrafter"/>
</dbReference>
<dbReference type="GO" id="GO:0004839">
    <property type="term" value="F:ubiquitin activating enzyme activity"/>
    <property type="evidence" value="ECO:0007669"/>
    <property type="project" value="UniProtKB-EC"/>
</dbReference>
<dbReference type="SUPFAM" id="SSF69572">
    <property type="entry name" value="Activating enzymes of the ubiquitin-like proteins"/>
    <property type="match status" value="2"/>
</dbReference>
<keyword evidence="6" id="KW-0833">Ubl conjugation pathway</keyword>
<evidence type="ECO:0000256" key="4">
    <source>
        <dbReference type="ARBA" id="ARBA00005673"/>
    </source>
</evidence>
<dbReference type="InterPro" id="IPR018074">
    <property type="entry name" value="UBQ-activ_enz_E1_CS"/>
</dbReference>
<dbReference type="InterPro" id="IPR000594">
    <property type="entry name" value="ThiF_NAD_FAD-bd"/>
</dbReference>
<keyword evidence="7" id="KW-0539">Nucleus</keyword>
<dbReference type="OrthoDB" id="10252231at2759"/>
<comment type="similarity">
    <text evidence="4">Belongs to the ubiquitin-activating E1 family.</text>
</comment>
<feature type="non-terminal residue" evidence="10">
    <location>
        <position position="471"/>
    </location>
</feature>
<dbReference type="GO" id="GO:0031510">
    <property type="term" value="C:SUMO activating enzyme complex"/>
    <property type="evidence" value="ECO:0007669"/>
    <property type="project" value="TreeGrafter"/>
</dbReference>
<dbReference type="Proteomes" id="UP000243217">
    <property type="component" value="Unassembled WGS sequence"/>
</dbReference>
<evidence type="ECO:0000256" key="6">
    <source>
        <dbReference type="ARBA" id="ARBA00022786"/>
    </source>
</evidence>
<evidence type="ECO:0000256" key="3">
    <source>
        <dbReference type="ARBA" id="ARBA00004906"/>
    </source>
</evidence>
<sequence>MSEIDEGLYSRQLYVMGHEAQRRMGESNVLLINVDGLGIEIAKNIVLAGVKSVTIADDTPASYMDLSSQFYLSEDDVKNQTSRADASVRKLAELNPYVPVHVHTGPVVETIIEQYRVVVLSNGSRSYAKRINEICHKRNIAFIATESRGVFGSVFCDFGDEFIVSDKDGEQPITCMVSSVMQSAEAPTKLVVTVTDDNRHQLETGDYVTFREIQGLDYLNGCEAVPITVTGPYTFTIDNPKGNSASGGFGYVTQVKQPLTLRFSTMDVATEQPGEFLISDFAKIGRSEVLHVAFQALDQFSLSNQGALPVSGDDEMANQVLHLAKAIKTLDIEWNEANEKVVRYLALSARGVVAPMTALLGGIVGQEALKACSGKFTPIHQWFYFDAMECLPVSPLTVEECAPRDSRYDGQIAVWGQSVQNMLQRLSLFLVGAGAIGCEMLKNWALMGIGTAVSSKIYLTDMDMIEKSNLN</sequence>
<evidence type="ECO:0000256" key="1">
    <source>
        <dbReference type="ARBA" id="ARBA00004123"/>
    </source>
</evidence>
<evidence type="ECO:0000313" key="10">
    <source>
        <dbReference type="EMBL" id="OQS07784.1"/>
    </source>
</evidence>
<dbReference type="PROSITE" id="PS00536">
    <property type="entry name" value="UBIQUITIN_ACTIVAT_1"/>
    <property type="match status" value="1"/>
</dbReference>
<comment type="subcellular location">
    <subcellularLocation>
        <location evidence="1">Nucleus</location>
    </subcellularLocation>
</comment>
<dbReference type="GO" id="GO:0016925">
    <property type="term" value="P:protein sumoylation"/>
    <property type="evidence" value="ECO:0007669"/>
    <property type="project" value="TreeGrafter"/>
</dbReference>
<keyword evidence="5" id="KW-0436">Ligase</keyword>
<accession>A0A1W0ABW4</accession>
<reference evidence="10 11" key="1">
    <citation type="journal article" date="2014" name="Genome Biol. Evol.">
        <title>The secreted proteins of Achlya hypogyna and Thraustotheca clavata identify the ancestral oomycete secretome and reveal gene acquisitions by horizontal gene transfer.</title>
        <authorList>
            <person name="Misner I."/>
            <person name="Blouin N."/>
            <person name="Leonard G."/>
            <person name="Richards T.A."/>
            <person name="Lane C.E."/>
        </authorList>
    </citation>
    <scope>NUCLEOTIDE SEQUENCE [LARGE SCALE GENOMIC DNA]</scope>
    <source>
        <strain evidence="10 11">ATCC 34112</strain>
    </source>
</reference>
<dbReference type="EMBL" id="JNBS01000093">
    <property type="protein sequence ID" value="OQS07784.1"/>
    <property type="molecule type" value="Genomic_DNA"/>
</dbReference>
<comment type="pathway">
    <text evidence="2">Protein modification; protein sumoylation.</text>
</comment>
<organism evidence="10 11">
    <name type="scientific">Thraustotheca clavata</name>
    <dbReference type="NCBI Taxonomy" id="74557"/>
    <lineage>
        <taxon>Eukaryota</taxon>
        <taxon>Sar</taxon>
        <taxon>Stramenopiles</taxon>
        <taxon>Oomycota</taxon>
        <taxon>Saprolegniomycetes</taxon>
        <taxon>Saprolegniales</taxon>
        <taxon>Achlyaceae</taxon>
        <taxon>Thraustotheca</taxon>
    </lineage>
</organism>
<dbReference type="Pfam" id="PF00899">
    <property type="entry name" value="ThiF"/>
    <property type="match status" value="2"/>
</dbReference>
<dbReference type="Gene3D" id="2.40.30.180">
    <property type="entry name" value="Ubiquitin-activating enzyme E1, FCCH domain"/>
    <property type="match status" value="1"/>
</dbReference>
<gene>
    <name evidence="10" type="ORF">THRCLA_00220</name>
</gene>
<evidence type="ECO:0000256" key="8">
    <source>
        <dbReference type="ARBA" id="ARBA00044354"/>
    </source>
</evidence>
<name>A0A1W0ABW4_9STRA</name>
<comment type="caution">
    <text evidence="10">The sequence shown here is derived from an EMBL/GenBank/DDBJ whole genome shotgun (WGS) entry which is preliminary data.</text>
</comment>
<comment type="pathway">
    <text evidence="3">Protein modification; protein ubiquitination.</text>
</comment>
<evidence type="ECO:0000256" key="7">
    <source>
        <dbReference type="ARBA" id="ARBA00023242"/>
    </source>
</evidence>
<evidence type="ECO:0000259" key="9">
    <source>
        <dbReference type="Pfam" id="PF00899"/>
    </source>
</evidence>
<feature type="domain" description="THIF-type NAD/FAD binding fold" evidence="9">
    <location>
        <begin position="9"/>
        <end position="388"/>
    </location>
</feature>
<dbReference type="InterPro" id="IPR045886">
    <property type="entry name" value="ThiF/MoeB/HesA"/>
</dbReference>
<dbReference type="Gene3D" id="3.40.50.720">
    <property type="entry name" value="NAD(P)-binding Rossmann-like Domain"/>
    <property type="match status" value="1"/>
</dbReference>
<dbReference type="Gene3D" id="3.50.50.80">
    <property type="entry name" value="Ubiquitin-activating enzyme E1, inactive adenylation domain, subdomain 1"/>
    <property type="match status" value="1"/>
</dbReference>
<dbReference type="FunFam" id="3.50.50.80:FF:000001">
    <property type="entry name" value="ubiquitin-like modifier-activating enzyme 1"/>
    <property type="match status" value="1"/>
</dbReference>
<dbReference type="InterPro" id="IPR000011">
    <property type="entry name" value="UBQ/SUMO-activ_enz_E1-like"/>
</dbReference>